<protein>
    <submittedName>
        <fullName evidence="1">(northern house mosquito) hypothetical protein</fullName>
    </submittedName>
</protein>
<dbReference type="EMBL" id="HBUE01011369">
    <property type="protein sequence ID" value="CAG6448565.1"/>
    <property type="molecule type" value="Transcribed_RNA"/>
</dbReference>
<dbReference type="EMBL" id="HBUE01011368">
    <property type="protein sequence ID" value="CAG6448562.1"/>
    <property type="molecule type" value="Transcribed_RNA"/>
</dbReference>
<accession>A0A8D8A260</accession>
<dbReference type="EMBL" id="HBUE01011371">
    <property type="protein sequence ID" value="CAG6448568.1"/>
    <property type="molecule type" value="Transcribed_RNA"/>
</dbReference>
<organism evidence="1">
    <name type="scientific">Culex pipiens</name>
    <name type="common">House mosquito</name>
    <dbReference type="NCBI Taxonomy" id="7175"/>
    <lineage>
        <taxon>Eukaryota</taxon>
        <taxon>Metazoa</taxon>
        <taxon>Ecdysozoa</taxon>
        <taxon>Arthropoda</taxon>
        <taxon>Hexapoda</taxon>
        <taxon>Insecta</taxon>
        <taxon>Pterygota</taxon>
        <taxon>Neoptera</taxon>
        <taxon>Endopterygota</taxon>
        <taxon>Diptera</taxon>
        <taxon>Nematocera</taxon>
        <taxon>Culicoidea</taxon>
        <taxon>Culicidae</taxon>
        <taxon>Culicinae</taxon>
        <taxon>Culicini</taxon>
        <taxon>Culex</taxon>
        <taxon>Culex</taxon>
    </lineage>
</organism>
<dbReference type="EMBL" id="HBUE01346738">
    <property type="protein sequence ID" value="CAG6601119.1"/>
    <property type="molecule type" value="Transcribed_RNA"/>
</dbReference>
<dbReference type="AlphaFoldDB" id="A0A8D8A260"/>
<proteinExistence type="predicted"/>
<reference evidence="1" key="1">
    <citation type="submission" date="2021-05" db="EMBL/GenBank/DDBJ databases">
        <authorList>
            <person name="Alioto T."/>
            <person name="Alioto T."/>
            <person name="Gomez Garrido J."/>
        </authorList>
    </citation>
    <scope>NUCLEOTIDE SEQUENCE</scope>
</reference>
<evidence type="ECO:0000313" key="1">
    <source>
        <dbReference type="EMBL" id="CAG6448565.1"/>
    </source>
</evidence>
<sequence>MALALHKFQLLLLNPCQLKSDHLVLLPKHLVHITSLLFQQALKFWRRMEWRTDERLLLLPRRDLPVRHRLLLHWRNAARHLLLLTRRPLVHGGRTVHLASGSSPEKTFPRGRNFDRENSVKTITESPLL</sequence>
<dbReference type="EMBL" id="HBUE01239745">
    <property type="protein sequence ID" value="CAG6548890.1"/>
    <property type="molecule type" value="Transcribed_RNA"/>
</dbReference>
<name>A0A8D8A260_CULPI</name>